<evidence type="ECO:0000256" key="5">
    <source>
        <dbReference type="SAM" id="MobiDB-lite"/>
    </source>
</evidence>
<feature type="region of interest" description="Disordered" evidence="5">
    <location>
        <begin position="1115"/>
        <end position="1136"/>
    </location>
</feature>
<dbReference type="InterPro" id="IPR011013">
    <property type="entry name" value="Gal_mutarotase_sf_dom"/>
</dbReference>
<dbReference type="Pfam" id="PF01074">
    <property type="entry name" value="Glyco_hydro_38N"/>
    <property type="match status" value="1"/>
</dbReference>
<dbReference type="Pfam" id="PF17677">
    <property type="entry name" value="Glyco_hydro38C2"/>
    <property type="match status" value="1"/>
</dbReference>
<keyword evidence="3" id="KW-0378">Hydrolase</keyword>
<name>A0ABV0KI86_9CYAN</name>
<evidence type="ECO:0000256" key="1">
    <source>
        <dbReference type="ARBA" id="ARBA00009792"/>
    </source>
</evidence>
<dbReference type="Gene3D" id="2.60.40.1180">
    <property type="entry name" value="Golgi alpha-mannosidase II"/>
    <property type="match status" value="1"/>
</dbReference>
<proteinExistence type="inferred from homology"/>
<keyword evidence="4" id="KW-0326">Glycosidase</keyword>
<dbReference type="Gene3D" id="3.20.110.10">
    <property type="entry name" value="Glycoside hydrolase 38, N terminal domain"/>
    <property type="match status" value="1"/>
</dbReference>
<organism evidence="7 8">
    <name type="scientific">Stenomitos frigidus AS-A4</name>
    <dbReference type="NCBI Taxonomy" id="2933935"/>
    <lineage>
        <taxon>Bacteria</taxon>
        <taxon>Bacillati</taxon>
        <taxon>Cyanobacteriota</taxon>
        <taxon>Cyanophyceae</taxon>
        <taxon>Leptolyngbyales</taxon>
        <taxon>Leptolyngbyaceae</taxon>
        <taxon>Stenomitos</taxon>
    </lineage>
</organism>
<keyword evidence="2" id="KW-0479">Metal-binding</keyword>
<evidence type="ECO:0000313" key="7">
    <source>
        <dbReference type="EMBL" id="MEP1058110.1"/>
    </source>
</evidence>
<dbReference type="Pfam" id="PF07748">
    <property type="entry name" value="Glyco_hydro_38C"/>
    <property type="match status" value="1"/>
</dbReference>
<dbReference type="RefSeq" id="WP_190451629.1">
    <property type="nucleotide sequence ID" value="NZ_JAMPLM010000003.1"/>
</dbReference>
<dbReference type="SUPFAM" id="SSF88713">
    <property type="entry name" value="Glycoside hydrolase/deacetylase"/>
    <property type="match status" value="1"/>
</dbReference>
<dbReference type="InterPro" id="IPR013780">
    <property type="entry name" value="Glyco_hydro_b"/>
</dbReference>
<dbReference type="Gene3D" id="1.20.1270.50">
    <property type="entry name" value="Glycoside hydrolase family 38, central domain"/>
    <property type="match status" value="1"/>
</dbReference>
<dbReference type="Proteomes" id="UP001476950">
    <property type="component" value="Unassembled WGS sequence"/>
</dbReference>
<dbReference type="PANTHER" id="PTHR46017:SF1">
    <property type="entry name" value="ALPHA-MANNOSIDASE 2C1"/>
    <property type="match status" value="1"/>
</dbReference>
<protein>
    <submittedName>
        <fullName evidence="7">Alpha-mannosidase</fullName>
    </submittedName>
</protein>
<accession>A0ABV0KI86</accession>
<dbReference type="CDD" id="cd10789">
    <property type="entry name" value="GH38N_AMII_ER_cytosolic"/>
    <property type="match status" value="1"/>
</dbReference>
<gene>
    <name evidence="7" type="ORF">NDI38_06625</name>
</gene>
<dbReference type="SMART" id="SM00872">
    <property type="entry name" value="Alpha-mann_mid"/>
    <property type="match status" value="1"/>
</dbReference>
<dbReference type="InterPro" id="IPR041147">
    <property type="entry name" value="GH38_C"/>
</dbReference>
<evidence type="ECO:0000313" key="8">
    <source>
        <dbReference type="Proteomes" id="UP001476950"/>
    </source>
</evidence>
<feature type="domain" description="Glycoside hydrolase family 38 central" evidence="6">
    <location>
        <begin position="561"/>
        <end position="639"/>
    </location>
</feature>
<evidence type="ECO:0000256" key="2">
    <source>
        <dbReference type="ARBA" id="ARBA00022723"/>
    </source>
</evidence>
<dbReference type="InterPro" id="IPR037094">
    <property type="entry name" value="Glyco_hydro_38_cen_sf"/>
</dbReference>
<dbReference type="Gene3D" id="2.70.98.30">
    <property type="entry name" value="Golgi alpha-mannosidase II, domain 4"/>
    <property type="match status" value="1"/>
</dbReference>
<reference evidence="7 8" key="1">
    <citation type="submission" date="2022-04" db="EMBL/GenBank/DDBJ databases">
        <title>Positive selection, recombination, and allopatry shape intraspecific diversity of widespread and dominant cyanobacteria.</title>
        <authorList>
            <person name="Wei J."/>
            <person name="Shu W."/>
            <person name="Hu C."/>
        </authorList>
    </citation>
    <scope>NUCLEOTIDE SEQUENCE [LARGE SCALE GENOMIC DNA]</scope>
    <source>
        <strain evidence="7 8">AS-A4</strain>
    </source>
</reference>
<dbReference type="InterPro" id="IPR000602">
    <property type="entry name" value="Glyco_hydro_38_N"/>
</dbReference>
<sequence length="1136" mass="128378">MVSHPISASVDALSEAITRLRSLTQTSIQTGWRYCDEDLSIAQATQPETWQSWSIAPLNEKDHLAWTKGNRARWFGQVITVPQDLQGYPLTGLTLRVAATWWATNAQLFVNGTFVQEGDLFDVSTRLLLSNAIAPGDTFAIAIRLISPGHDDGALVRSVCHYESSSDAPEPSFIADELDVLRLYLQTFAPEELPLLTEAITAIDWSILSSPPASSLRKLFDQALATLRDRLLPLSPFIKQRRIRLLGHAHLDMAWLWTVAETWNAAERTFESALNLQKDFPELIFCHSTPALYEWIEQNRPALFKQIREAIATGWWEPVGGLWIEPELNIISGESMVRHVLYGQRYFQEKFGSINRMAWLPDSFGFTWQLPQILKQGGIDYFVTQKLRWNDTTKFPYEVFQWQAPDGTEIFSLMSASIGEGIDPIKMATYACDWEAKTGIPDVLWLPGVGDHGGGPTRDMLEIARRWQRSPFFPQLEFSTALDYLQDLEANFKSDAAKGSTTEDQRSIAQAQLVVNEPSTIVNESLTAPNETQNSKLSSFSPPLAPHPSHLPLWDSDLYLEFHRGCHTTHADQKHFNRHSEELLYQAELWASLATISASVNYPKRDLETAWKKVLFNQFHDILPGSSITEVFDDANQAWEEATKLGQEIKQHSLATIAQQIALPPPPHPDAKAIVVFNPLNWERSHVIGVDICLSSGDPDSWRIFDLEGQIITAQRFYSLDRGLCGISFFAEQIPAVGYRTYWLCPYESTTETIESHSFVLENEFLRVIVDSKTGDLASIFDKIHQREVLNGLGNELQAFEDKGQYWDAWNIDPKYAQYPLPSATLLTIESSQKPFQRKNDYVQNALEKYIYIERKIGASIFKQFYVLQQDSPNLEIRTFVDWQERHVVVKAAFPLNLETDYATYEIPCGAIERTTKPESEREKAQWEVPAMHWADLSDGNYGVSLLNDCKHGYDAKPDQLRLTLLRGSEWPDPEADKGRHSFTYALYPHAGDWKAAQTVKHGYELNMPLIAQVIAASGDDRPKTLPPTASLLDLGAENLVLMAFKQSEDAPDEWILRCYECHGEPAQLTFQSDLDLALEQPVDLLERPTTAQTTQGQTATVHPWKIASFKVKRSATSGQVSAQPSAQDQSDRVTD</sequence>
<evidence type="ECO:0000259" key="6">
    <source>
        <dbReference type="SMART" id="SM00872"/>
    </source>
</evidence>
<dbReference type="InterPro" id="IPR028995">
    <property type="entry name" value="Glyco_hydro_57/38_cen_sf"/>
</dbReference>
<comment type="similarity">
    <text evidence="1">Belongs to the glycosyl hydrolase 38 family.</text>
</comment>
<dbReference type="InterPro" id="IPR011682">
    <property type="entry name" value="Glyco_hydro_38_C"/>
</dbReference>
<dbReference type="SUPFAM" id="SSF88688">
    <property type="entry name" value="Families 57/38 glycoside transferase middle domain"/>
    <property type="match status" value="1"/>
</dbReference>
<dbReference type="PANTHER" id="PTHR46017">
    <property type="entry name" value="ALPHA-MANNOSIDASE 2C1"/>
    <property type="match status" value="1"/>
</dbReference>
<dbReference type="Pfam" id="PF09261">
    <property type="entry name" value="Alpha-mann_mid"/>
    <property type="match status" value="1"/>
</dbReference>
<feature type="compositionally biased region" description="Polar residues" evidence="5">
    <location>
        <begin position="1115"/>
        <end position="1129"/>
    </location>
</feature>
<dbReference type="InterPro" id="IPR015341">
    <property type="entry name" value="Glyco_hydro_38_cen"/>
</dbReference>
<keyword evidence="8" id="KW-1185">Reference proteome</keyword>
<dbReference type="SUPFAM" id="SSF74650">
    <property type="entry name" value="Galactose mutarotase-like"/>
    <property type="match status" value="1"/>
</dbReference>
<dbReference type="EMBL" id="JAMPLM010000003">
    <property type="protein sequence ID" value="MEP1058110.1"/>
    <property type="molecule type" value="Genomic_DNA"/>
</dbReference>
<evidence type="ECO:0000256" key="4">
    <source>
        <dbReference type="ARBA" id="ARBA00023295"/>
    </source>
</evidence>
<comment type="caution">
    <text evidence="7">The sequence shown here is derived from an EMBL/GenBank/DDBJ whole genome shotgun (WGS) entry which is preliminary data.</text>
</comment>
<dbReference type="InterPro" id="IPR011330">
    <property type="entry name" value="Glyco_hydro/deAcase_b/a-brl"/>
</dbReference>
<evidence type="ECO:0000256" key="3">
    <source>
        <dbReference type="ARBA" id="ARBA00022801"/>
    </source>
</evidence>
<dbReference type="InterPro" id="IPR027291">
    <property type="entry name" value="Glyco_hydro_38_N_sf"/>
</dbReference>